<dbReference type="SUPFAM" id="SSF49265">
    <property type="entry name" value="Fibronectin type III"/>
    <property type="match status" value="1"/>
</dbReference>
<feature type="region of interest" description="Disordered" evidence="1">
    <location>
        <begin position="380"/>
        <end position="405"/>
    </location>
</feature>
<keyword evidence="2" id="KW-1185">Reference proteome</keyword>
<dbReference type="AlphaFoldDB" id="A0A1I8F7D5"/>
<sequence length="647" mass="68615">GPNVTPVSSQKVLLGGQGGVQLHSRSKPDGSGLSPRVLSATPSPRHRRATAAATPAWRKPAWLGGELRRARQPFYLDVLYPARAVNQTVAWRVCGVNSDSDFSGLGGGRPAGWRSTARLSANPAPPTSVQWRLSGSTDGNSSSGRVLLLEPVARAHAGLWVWRGPQLSCHHSWGWRDGWTADEAGVSLLGTPPGPPEIRAHRRQPVLAGTRSSLVCQPSATDPGVPVPEFLWSRYSGDSSAPTVPTVAGTIAHAENSVGRGRASSVALEVVQSPTWLTTSGVADAAAAAAAAGCCAWTAQLWPKPEALTRWFKNGVEIRQADAAATTAIEEGYDPASCTRDSDRYSQDGTPASRFRVLQRVAGVPGGRAAGADSHLGCSQAQAQGGADRQQLVGNLTPESPPSFRYRATLPGVKRTGRYACRARNRLGESSHVIQVVNPGPPEPPTNLTVESTGWDHVLLTWRPGFDGGLPANYSPVGIASTSHTGRFLLASSSTMSALKVTRVGAVRQRDGAAAGDAPTPSRCWPSTLSAAAAASPRPARLSTPTTRELQLPGVGGVRADTGASTLRFDAPPDGLCVRVEIFARTNELSVSADRRQRRGGVPRYRSCELQNRLTGISFVNSYRLSACLLARPEYLRVRRWPTRSSE</sequence>
<dbReference type="Gene3D" id="2.60.40.10">
    <property type="entry name" value="Immunoglobulins"/>
    <property type="match status" value="1"/>
</dbReference>
<feature type="compositionally biased region" description="Polar residues" evidence="1">
    <location>
        <begin position="1"/>
        <end position="11"/>
    </location>
</feature>
<dbReference type="InterPro" id="IPR036116">
    <property type="entry name" value="FN3_sf"/>
</dbReference>
<proteinExistence type="predicted"/>
<reference evidence="3" key="1">
    <citation type="submission" date="2016-11" db="UniProtKB">
        <authorList>
            <consortium name="WormBaseParasite"/>
        </authorList>
    </citation>
    <scope>IDENTIFICATION</scope>
</reference>
<evidence type="ECO:0000313" key="3">
    <source>
        <dbReference type="WBParaSite" id="maker-unitig_22780-snap-gene-0.2-mRNA-1"/>
    </source>
</evidence>
<name>A0A1I8F7D5_9PLAT</name>
<feature type="region of interest" description="Disordered" evidence="1">
    <location>
        <begin position="1"/>
        <end position="55"/>
    </location>
</feature>
<protein>
    <submittedName>
        <fullName evidence="3">Ig-like domain-containing protein</fullName>
    </submittedName>
</protein>
<evidence type="ECO:0000313" key="2">
    <source>
        <dbReference type="Proteomes" id="UP000095280"/>
    </source>
</evidence>
<dbReference type="WBParaSite" id="maker-unitig_22780-snap-gene-0.2-mRNA-1">
    <property type="protein sequence ID" value="maker-unitig_22780-snap-gene-0.2-mRNA-1"/>
    <property type="gene ID" value="maker-unitig_22780-snap-gene-0.2"/>
</dbReference>
<accession>A0A1I8F7D5</accession>
<evidence type="ECO:0000256" key="1">
    <source>
        <dbReference type="SAM" id="MobiDB-lite"/>
    </source>
</evidence>
<dbReference type="InterPro" id="IPR013783">
    <property type="entry name" value="Ig-like_fold"/>
</dbReference>
<organism evidence="2 3">
    <name type="scientific">Macrostomum lignano</name>
    <dbReference type="NCBI Taxonomy" id="282301"/>
    <lineage>
        <taxon>Eukaryota</taxon>
        <taxon>Metazoa</taxon>
        <taxon>Spiralia</taxon>
        <taxon>Lophotrochozoa</taxon>
        <taxon>Platyhelminthes</taxon>
        <taxon>Rhabditophora</taxon>
        <taxon>Macrostomorpha</taxon>
        <taxon>Macrostomida</taxon>
        <taxon>Macrostomidae</taxon>
        <taxon>Macrostomum</taxon>
    </lineage>
</organism>
<dbReference type="Proteomes" id="UP000095280">
    <property type="component" value="Unplaced"/>
</dbReference>